<dbReference type="Proteomes" id="UP000031938">
    <property type="component" value="Unassembled WGS sequence"/>
</dbReference>
<dbReference type="InterPro" id="IPR050275">
    <property type="entry name" value="PGM_Phosphatase"/>
</dbReference>
<dbReference type="CDD" id="cd07067">
    <property type="entry name" value="HP_PGM_like"/>
    <property type="match status" value="1"/>
</dbReference>
<dbReference type="PATRIC" id="fig|889306.3.peg.1195"/>
<feature type="active site" description="Proton donor/acceptor" evidence="1">
    <location>
        <position position="83"/>
    </location>
</feature>
<feature type="binding site" evidence="2">
    <location>
        <position position="61"/>
    </location>
    <ligand>
        <name>substrate</name>
    </ligand>
</feature>
<dbReference type="Gene3D" id="3.40.50.1240">
    <property type="entry name" value="Phosphoglycerate mutase-like"/>
    <property type="match status" value="1"/>
</dbReference>
<dbReference type="RefSeq" id="WP_052474630.1">
    <property type="nucleotide sequence ID" value="NZ_JXRP01000009.1"/>
</dbReference>
<dbReference type="STRING" id="889306.KP78_11880"/>
<dbReference type="InterPro" id="IPR029033">
    <property type="entry name" value="His_PPase_superfam"/>
</dbReference>
<evidence type="ECO:0000313" key="4">
    <source>
        <dbReference type="Proteomes" id="UP000031938"/>
    </source>
</evidence>
<comment type="caution">
    <text evidence="3">The sequence shown here is derived from an EMBL/GenBank/DDBJ whole genome shotgun (WGS) entry which is preliminary data.</text>
</comment>
<evidence type="ECO:0008006" key="5">
    <source>
        <dbReference type="Google" id="ProtNLM"/>
    </source>
</evidence>
<evidence type="ECO:0000256" key="1">
    <source>
        <dbReference type="PIRSR" id="PIRSR613078-1"/>
    </source>
</evidence>
<dbReference type="AlphaFoldDB" id="A0A0C2RHR4"/>
<protein>
    <recommendedName>
        <fullName evidence="5">Phosphoglycerate mutase</fullName>
    </recommendedName>
</protein>
<dbReference type="SMART" id="SM00855">
    <property type="entry name" value="PGAM"/>
    <property type="match status" value="1"/>
</dbReference>
<feature type="binding site" evidence="2">
    <location>
        <begin position="13"/>
        <end position="20"/>
    </location>
    <ligand>
        <name>substrate</name>
    </ligand>
</feature>
<dbReference type="EMBL" id="JXRP01000009">
    <property type="protein sequence ID" value="KIL49720.1"/>
    <property type="molecule type" value="Genomic_DNA"/>
</dbReference>
<gene>
    <name evidence="3" type="ORF">KP78_11880</name>
</gene>
<reference evidence="3 4" key="1">
    <citation type="submission" date="2015-01" db="EMBL/GenBank/DDBJ databases">
        <title>Genome sequencing of Jeotgalibacillus soli.</title>
        <authorList>
            <person name="Goh K.M."/>
            <person name="Chan K.-G."/>
            <person name="Yaakop A.S."/>
            <person name="Ee R."/>
            <person name="Gan H.M."/>
            <person name="Chan C.S."/>
        </authorList>
    </citation>
    <scope>NUCLEOTIDE SEQUENCE [LARGE SCALE GENOMIC DNA]</scope>
    <source>
        <strain evidence="3 4">P9</strain>
    </source>
</reference>
<keyword evidence="4" id="KW-1185">Reference proteome</keyword>
<sequence length="211" mass="24482">MELDRRVVLSLYRHGVTQANQEKRYIGWTDALLAADGEKVLQQTKKYRPEAQRVYVSDLTRCVASADILFPNQKKIYHKGLREIHFGEWEGRKADELMNRTDFSKWLNDPTNMEPENGESFLVFTERLNEWLQTIREECLRDHISNMAIVSHGGPIRQLLVQLAPTPQSFWDWKPLHGQGVTLVWSDREAFGRGERCTLLSAVPIMEKENG</sequence>
<feature type="active site" description="Tele-phosphohistidine intermediate" evidence="1">
    <location>
        <position position="14"/>
    </location>
</feature>
<dbReference type="PANTHER" id="PTHR48100">
    <property type="entry name" value="BROAD-SPECIFICITY PHOSPHATASE YOR283W-RELATED"/>
    <property type="match status" value="1"/>
</dbReference>
<evidence type="ECO:0000313" key="3">
    <source>
        <dbReference type="EMBL" id="KIL49720.1"/>
    </source>
</evidence>
<dbReference type="GO" id="GO:0016791">
    <property type="term" value="F:phosphatase activity"/>
    <property type="evidence" value="ECO:0007669"/>
    <property type="project" value="TreeGrafter"/>
</dbReference>
<organism evidence="3 4">
    <name type="scientific">Jeotgalibacillus soli</name>
    <dbReference type="NCBI Taxonomy" id="889306"/>
    <lineage>
        <taxon>Bacteria</taxon>
        <taxon>Bacillati</taxon>
        <taxon>Bacillota</taxon>
        <taxon>Bacilli</taxon>
        <taxon>Bacillales</taxon>
        <taxon>Caryophanaceae</taxon>
        <taxon>Jeotgalibacillus</taxon>
    </lineage>
</organism>
<dbReference type="InterPro" id="IPR013078">
    <property type="entry name" value="His_Pase_superF_clade-1"/>
</dbReference>
<evidence type="ECO:0000256" key="2">
    <source>
        <dbReference type="PIRSR" id="PIRSR613078-2"/>
    </source>
</evidence>
<accession>A0A0C2RHR4</accession>
<dbReference type="Pfam" id="PF00300">
    <property type="entry name" value="His_Phos_1"/>
    <property type="match status" value="1"/>
</dbReference>
<name>A0A0C2RHR4_9BACL</name>
<dbReference type="OrthoDB" id="9783269at2"/>
<proteinExistence type="predicted"/>
<dbReference type="SUPFAM" id="SSF53254">
    <property type="entry name" value="Phosphoglycerate mutase-like"/>
    <property type="match status" value="1"/>
</dbReference>